<proteinExistence type="inferred from homology"/>
<dbReference type="NCBIfam" id="TIGR00195">
    <property type="entry name" value="exoDNase_III"/>
    <property type="match status" value="1"/>
</dbReference>
<dbReference type="Gene3D" id="3.60.10.10">
    <property type="entry name" value="Endonuclease/exonuclease/phosphatase"/>
    <property type="match status" value="1"/>
</dbReference>
<feature type="active site" description="Proton acceptor" evidence="6">
    <location>
        <position position="254"/>
    </location>
</feature>
<gene>
    <name evidence="10" type="ORF">SAMN06265377_0375</name>
</gene>
<dbReference type="AlphaFoldDB" id="A0A285MC24"/>
<dbReference type="GO" id="GO:0008081">
    <property type="term" value="F:phosphoric diester hydrolase activity"/>
    <property type="evidence" value="ECO:0007669"/>
    <property type="project" value="TreeGrafter"/>
</dbReference>
<dbReference type="InterPro" id="IPR004808">
    <property type="entry name" value="AP_endonuc_1"/>
</dbReference>
<feature type="site" description="Transition state stabilizer" evidence="8">
    <location>
        <position position="159"/>
    </location>
</feature>
<evidence type="ECO:0000256" key="2">
    <source>
        <dbReference type="ARBA" id="ARBA00007092"/>
    </source>
</evidence>
<feature type="active site" description="Proton donor/acceptor" evidence="6">
    <location>
        <position position="157"/>
    </location>
</feature>
<sequence>MVIFSENLSMKIVSYNVNGIRAALNKGFIDWLQAVDPDVVCLQEIKAMKEQVDVSLFEAAGYNYHYWFSAQKKGYSGVALLCKEKPDHIEYGTGIDYMDFEGRNIRADYGDVSVMSMYLPSGTNLDRLDLKLTYMADFQKYADTLRKERPNLVVCGDYNICHEAIDIHDPVRNKNVSGFLPVEREWIGNFMKSGFIDSFRHFNKDPHNYTWWSYRANARANNKGWRLDYGMVNDSLKDRLKRSVILSDAKHSDHCPILLEIDK</sequence>
<dbReference type="InterPro" id="IPR020847">
    <property type="entry name" value="AP_endonuclease_F1_BS"/>
</dbReference>
<dbReference type="GO" id="GO:0046872">
    <property type="term" value="F:metal ion binding"/>
    <property type="evidence" value="ECO:0007669"/>
    <property type="project" value="UniProtKB-KW"/>
</dbReference>
<feature type="active site" evidence="6">
    <location>
        <position position="118"/>
    </location>
</feature>
<keyword evidence="11" id="KW-1185">Reference proteome</keyword>
<feature type="binding site" evidence="7">
    <location>
        <position position="157"/>
    </location>
    <ligand>
        <name>Mg(2+)</name>
        <dbReference type="ChEBI" id="CHEBI:18420"/>
        <label>1</label>
    </ligand>
</feature>
<feature type="binding site" evidence="7">
    <location>
        <position position="254"/>
    </location>
    <ligand>
        <name>Mg(2+)</name>
        <dbReference type="ChEBI" id="CHEBI:18420"/>
        <label>1</label>
    </ligand>
</feature>
<dbReference type="PROSITE" id="PS51435">
    <property type="entry name" value="AP_NUCLEASE_F1_4"/>
    <property type="match status" value="1"/>
</dbReference>
<feature type="domain" description="Endonuclease/exonuclease/phosphatase" evidence="9">
    <location>
        <begin position="13"/>
        <end position="239"/>
    </location>
</feature>
<keyword evidence="3 7" id="KW-0479">Metal-binding</keyword>
<dbReference type="CDD" id="cd10281">
    <property type="entry name" value="Nape_like_AP-endo"/>
    <property type="match status" value="1"/>
</dbReference>
<evidence type="ECO:0000256" key="6">
    <source>
        <dbReference type="PIRSR" id="PIRSR604808-1"/>
    </source>
</evidence>
<organism evidence="10 11">
    <name type="scientific">Flagellimonas pacifica</name>
    <dbReference type="NCBI Taxonomy" id="1247520"/>
    <lineage>
        <taxon>Bacteria</taxon>
        <taxon>Pseudomonadati</taxon>
        <taxon>Bacteroidota</taxon>
        <taxon>Flavobacteriia</taxon>
        <taxon>Flavobacteriales</taxon>
        <taxon>Flavobacteriaceae</taxon>
        <taxon>Flagellimonas</taxon>
    </lineage>
</organism>
<feature type="site" description="Interaction with DNA substrate" evidence="8">
    <location>
        <position position="254"/>
    </location>
</feature>
<dbReference type="FunFam" id="3.60.10.10:FF:000026">
    <property type="entry name" value="Exodeoxyribonuclease III"/>
    <property type="match status" value="1"/>
</dbReference>
<comment type="similarity">
    <text evidence="2">Belongs to the DNA repair enzymes AP/ExoA family.</text>
</comment>
<comment type="cofactor">
    <cofactor evidence="7">
        <name>Mg(2+)</name>
        <dbReference type="ChEBI" id="CHEBI:18420"/>
    </cofactor>
    <cofactor evidence="7">
        <name>Mn(2+)</name>
        <dbReference type="ChEBI" id="CHEBI:29035"/>
    </cofactor>
    <text evidence="7">Probably binds two magnesium or manganese ions per subunit.</text>
</comment>
<dbReference type="Proteomes" id="UP000219048">
    <property type="component" value="Unassembled WGS sequence"/>
</dbReference>
<dbReference type="GO" id="GO:0003677">
    <property type="term" value="F:DNA binding"/>
    <property type="evidence" value="ECO:0007669"/>
    <property type="project" value="InterPro"/>
</dbReference>
<evidence type="ECO:0000256" key="8">
    <source>
        <dbReference type="PIRSR" id="PIRSR604808-3"/>
    </source>
</evidence>
<feature type="binding site" evidence="7">
    <location>
        <position position="159"/>
    </location>
    <ligand>
        <name>Mg(2+)</name>
        <dbReference type="ChEBI" id="CHEBI:18420"/>
        <label>1</label>
    </ligand>
</feature>
<dbReference type="PANTHER" id="PTHR22748">
    <property type="entry name" value="AP ENDONUCLEASE"/>
    <property type="match status" value="1"/>
</dbReference>
<dbReference type="InterPro" id="IPR005135">
    <property type="entry name" value="Endo/exonuclease/phosphatase"/>
</dbReference>
<evidence type="ECO:0000256" key="5">
    <source>
        <dbReference type="ARBA" id="ARBA00022842"/>
    </source>
</evidence>
<dbReference type="GO" id="GO:0003906">
    <property type="term" value="F:DNA-(apurinic or apyrimidinic site) endonuclease activity"/>
    <property type="evidence" value="ECO:0007669"/>
    <property type="project" value="TreeGrafter"/>
</dbReference>
<dbReference type="EMBL" id="OBEH01000001">
    <property type="protein sequence ID" value="SNY94715.1"/>
    <property type="molecule type" value="Genomic_DNA"/>
</dbReference>
<accession>A0A285MC24</accession>
<evidence type="ECO:0000256" key="7">
    <source>
        <dbReference type="PIRSR" id="PIRSR604808-2"/>
    </source>
</evidence>
<dbReference type="PROSITE" id="PS00726">
    <property type="entry name" value="AP_NUCLEASE_F1_1"/>
    <property type="match status" value="1"/>
</dbReference>
<feature type="binding site" evidence="7">
    <location>
        <position position="253"/>
    </location>
    <ligand>
        <name>Mg(2+)</name>
        <dbReference type="ChEBI" id="CHEBI:18420"/>
        <label>1</label>
    </ligand>
</feature>
<keyword evidence="7" id="KW-0464">Manganese</keyword>
<dbReference type="NCBIfam" id="TIGR00633">
    <property type="entry name" value="xth"/>
    <property type="match status" value="1"/>
</dbReference>
<dbReference type="PROSITE" id="PS00727">
    <property type="entry name" value="AP_NUCLEASE_F1_2"/>
    <property type="match status" value="1"/>
</dbReference>
<feature type="binding site" evidence="7">
    <location>
        <position position="44"/>
    </location>
    <ligand>
        <name>Mg(2+)</name>
        <dbReference type="ChEBI" id="CHEBI:18420"/>
        <label>1</label>
    </ligand>
</feature>
<dbReference type="GO" id="GO:0006284">
    <property type="term" value="P:base-excision repair"/>
    <property type="evidence" value="ECO:0007669"/>
    <property type="project" value="TreeGrafter"/>
</dbReference>
<evidence type="ECO:0000313" key="10">
    <source>
        <dbReference type="EMBL" id="SNY94715.1"/>
    </source>
</evidence>
<keyword evidence="5 7" id="KW-0460">Magnesium</keyword>
<dbReference type="InterPro" id="IPR036691">
    <property type="entry name" value="Endo/exonu/phosph_ase_sf"/>
</dbReference>
<evidence type="ECO:0000259" key="9">
    <source>
        <dbReference type="Pfam" id="PF03372"/>
    </source>
</evidence>
<evidence type="ECO:0000313" key="11">
    <source>
        <dbReference type="Proteomes" id="UP000219048"/>
    </source>
</evidence>
<dbReference type="PANTHER" id="PTHR22748:SF6">
    <property type="entry name" value="DNA-(APURINIC OR APYRIMIDINIC SITE) ENDONUCLEASE"/>
    <property type="match status" value="1"/>
</dbReference>
<evidence type="ECO:0000256" key="3">
    <source>
        <dbReference type="ARBA" id="ARBA00022723"/>
    </source>
</evidence>
<evidence type="ECO:0000256" key="1">
    <source>
        <dbReference type="ARBA" id="ARBA00001936"/>
    </source>
</evidence>
<keyword evidence="4" id="KW-0378">Hydrolase</keyword>
<dbReference type="InterPro" id="IPR020848">
    <property type="entry name" value="AP_endonuclease_F1_CS"/>
</dbReference>
<feature type="site" description="Important for catalytic activity" evidence="8">
    <location>
        <position position="228"/>
    </location>
</feature>
<protein>
    <submittedName>
        <fullName evidence="10">Exodeoxyribonuclease-3</fullName>
    </submittedName>
</protein>
<dbReference type="SUPFAM" id="SSF56219">
    <property type="entry name" value="DNase I-like"/>
    <property type="match status" value="1"/>
</dbReference>
<dbReference type="GO" id="GO:0008311">
    <property type="term" value="F:double-stranded DNA 3'-5' DNA exonuclease activity"/>
    <property type="evidence" value="ECO:0007669"/>
    <property type="project" value="TreeGrafter"/>
</dbReference>
<name>A0A285MC24_9FLAO</name>
<feature type="binding site" evidence="7">
    <location>
        <position position="16"/>
    </location>
    <ligand>
        <name>Mg(2+)</name>
        <dbReference type="ChEBI" id="CHEBI:18420"/>
        <label>1</label>
    </ligand>
</feature>
<reference evidence="11" key="1">
    <citation type="submission" date="2017-09" db="EMBL/GenBank/DDBJ databases">
        <authorList>
            <person name="Varghese N."/>
            <person name="Submissions S."/>
        </authorList>
    </citation>
    <scope>NUCLEOTIDE SEQUENCE [LARGE SCALE GENOMIC DNA]</scope>
    <source>
        <strain evidence="11">DSM 25885</strain>
    </source>
</reference>
<dbReference type="Pfam" id="PF03372">
    <property type="entry name" value="Exo_endo_phos"/>
    <property type="match status" value="1"/>
</dbReference>
<comment type="cofactor">
    <cofactor evidence="1">
        <name>Mn(2+)</name>
        <dbReference type="ChEBI" id="CHEBI:29035"/>
    </cofactor>
</comment>
<evidence type="ECO:0000256" key="4">
    <source>
        <dbReference type="ARBA" id="ARBA00022801"/>
    </source>
</evidence>